<protein>
    <submittedName>
        <fullName evidence="7">LSU ribosomal protein L6p (L9e)</fullName>
    </submittedName>
</protein>
<accession>A0A3B1BH76</accession>
<comment type="similarity">
    <text evidence="1">Belongs to the universal ribosomal protein uL6 family.</text>
</comment>
<dbReference type="InterPro" id="IPR002358">
    <property type="entry name" value="Ribosomal_uL6_CS"/>
</dbReference>
<dbReference type="GO" id="GO:0019843">
    <property type="term" value="F:rRNA binding"/>
    <property type="evidence" value="ECO:0007669"/>
    <property type="project" value="UniProtKB-KW"/>
</dbReference>
<dbReference type="PANTHER" id="PTHR11655">
    <property type="entry name" value="60S/50S RIBOSOMAL PROTEIN L6/L9"/>
    <property type="match status" value="1"/>
</dbReference>
<dbReference type="FunFam" id="3.90.930.12:FF:000002">
    <property type="entry name" value="50S ribosomal protein L6"/>
    <property type="match status" value="1"/>
</dbReference>
<keyword evidence="2" id="KW-0699">rRNA-binding</keyword>
<evidence type="ECO:0000256" key="2">
    <source>
        <dbReference type="ARBA" id="ARBA00022730"/>
    </source>
</evidence>
<dbReference type="GO" id="GO:0022625">
    <property type="term" value="C:cytosolic large ribosomal subunit"/>
    <property type="evidence" value="ECO:0007669"/>
    <property type="project" value="TreeGrafter"/>
</dbReference>
<organism evidence="7">
    <name type="scientific">hydrothermal vent metagenome</name>
    <dbReference type="NCBI Taxonomy" id="652676"/>
    <lineage>
        <taxon>unclassified sequences</taxon>
        <taxon>metagenomes</taxon>
        <taxon>ecological metagenomes</taxon>
    </lineage>
</organism>
<dbReference type="NCBIfam" id="TIGR03654">
    <property type="entry name" value="L6_bact"/>
    <property type="match status" value="1"/>
</dbReference>
<evidence type="ECO:0000313" key="7">
    <source>
        <dbReference type="EMBL" id="VAX17666.1"/>
    </source>
</evidence>
<keyword evidence="3" id="KW-0694">RNA-binding</keyword>
<evidence type="ECO:0000256" key="3">
    <source>
        <dbReference type="ARBA" id="ARBA00022884"/>
    </source>
</evidence>
<evidence type="ECO:0000256" key="4">
    <source>
        <dbReference type="ARBA" id="ARBA00022980"/>
    </source>
</evidence>
<dbReference type="FunFam" id="3.90.930.12:FF:000001">
    <property type="entry name" value="50S ribosomal protein L6"/>
    <property type="match status" value="1"/>
</dbReference>
<keyword evidence="5" id="KW-0687">Ribonucleoprotein</keyword>
<evidence type="ECO:0000259" key="6">
    <source>
        <dbReference type="Pfam" id="PF00347"/>
    </source>
</evidence>
<dbReference type="PANTHER" id="PTHR11655:SF14">
    <property type="entry name" value="LARGE RIBOSOMAL SUBUNIT PROTEIN UL6M"/>
    <property type="match status" value="1"/>
</dbReference>
<keyword evidence="4 7" id="KW-0689">Ribosomal protein</keyword>
<dbReference type="HAMAP" id="MF_01365_B">
    <property type="entry name" value="Ribosomal_uL6_B"/>
    <property type="match status" value="1"/>
</dbReference>
<dbReference type="PRINTS" id="PR00059">
    <property type="entry name" value="RIBOSOMALL6"/>
</dbReference>
<dbReference type="Pfam" id="PF00347">
    <property type="entry name" value="Ribosomal_L6"/>
    <property type="match status" value="2"/>
</dbReference>
<reference evidence="7" key="1">
    <citation type="submission" date="2018-06" db="EMBL/GenBank/DDBJ databases">
        <authorList>
            <person name="Zhirakovskaya E."/>
        </authorList>
    </citation>
    <scope>NUCLEOTIDE SEQUENCE</scope>
</reference>
<feature type="domain" description="Large ribosomal subunit protein uL6 alpha-beta" evidence="6">
    <location>
        <begin position="11"/>
        <end position="82"/>
    </location>
</feature>
<dbReference type="InterPro" id="IPR000702">
    <property type="entry name" value="Ribosomal_uL6-like"/>
</dbReference>
<evidence type="ECO:0000256" key="1">
    <source>
        <dbReference type="ARBA" id="ARBA00009356"/>
    </source>
</evidence>
<dbReference type="InterPro" id="IPR020040">
    <property type="entry name" value="Ribosomal_uL6_a/b-dom"/>
</dbReference>
<dbReference type="SUPFAM" id="SSF56053">
    <property type="entry name" value="Ribosomal protein L6"/>
    <property type="match status" value="2"/>
</dbReference>
<dbReference type="GO" id="GO:0003735">
    <property type="term" value="F:structural constituent of ribosome"/>
    <property type="evidence" value="ECO:0007669"/>
    <property type="project" value="InterPro"/>
</dbReference>
<evidence type="ECO:0000256" key="5">
    <source>
        <dbReference type="ARBA" id="ARBA00023274"/>
    </source>
</evidence>
<dbReference type="InterPro" id="IPR036789">
    <property type="entry name" value="Ribosomal_uL6-like_a/b-dom_sf"/>
</dbReference>
<sequence length="179" mass="19638">MSRIGKKPIDIPKGVEVKIDGVAITVKGKLGTLRREINPVITVVQEDGKLLVRRPDDSRASRALHGLVRALLNNMVAGVTDGFRKTLLIEGVGYRVIIKGKVLEFSLGYSHTINMEPPEGIKFEAPKPTELSISGMDKETVGQVAANIRALRKPEPYKGKGIRYSDERIRRKAGKTAAK</sequence>
<name>A0A3B1BH76_9ZZZZ</name>
<dbReference type="EMBL" id="UOGB01000090">
    <property type="protein sequence ID" value="VAX17666.1"/>
    <property type="molecule type" value="Genomic_DNA"/>
</dbReference>
<dbReference type="GO" id="GO:0002181">
    <property type="term" value="P:cytoplasmic translation"/>
    <property type="evidence" value="ECO:0007669"/>
    <property type="project" value="TreeGrafter"/>
</dbReference>
<proteinExistence type="inferred from homology"/>
<dbReference type="PIRSF" id="PIRSF002162">
    <property type="entry name" value="Ribosomal_L6"/>
    <property type="match status" value="1"/>
</dbReference>
<dbReference type="PROSITE" id="PS00525">
    <property type="entry name" value="RIBOSOMAL_L6_1"/>
    <property type="match status" value="1"/>
</dbReference>
<dbReference type="InterPro" id="IPR019906">
    <property type="entry name" value="Ribosomal_uL6_bac-type"/>
</dbReference>
<feature type="domain" description="Large ribosomal subunit protein uL6 alpha-beta" evidence="6">
    <location>
        <begin position="91"/>
        <end position="164"/>
    </location>
</feature>
<gene>
    <name evidence="7" type="ORF">MNBD_NITROSPINAE03-1749</name>
</gene>
<dbReference type="Gene3D" id="3.90.930.12">
    <property type="entry name" value="Ribosomal protein L6, alpha-beta domain"/>
    <property type="match status" value="2"/>
</dbReference>
<dbReference type="AlphaFoldDB" id="A0A3B1BH76"/>